<dbReference type="RefSeq" id="WP_394007759.1">
    <property type="nucleotide sequence ID" value="NZ_JBAFUR010000002.1"/>
</dbReference>
<dbReference type="Gene3D" id="2.60.40.420">
    <property type="entry name" value="Cupredoxins - blue copper proteins"/>
    <property type="match status" value="3"/>
</dbReference>
<dbReference type="InterPro" id="IPR045087">
    <property type="entry name" value="Cu-oxidase_fam"/>
</dbReference>
<dbReference type="SUPFAM" id="SSF49503">
    <property type="entry name" value="Cupredoxins"/>
    <property type="match status" value="3"/>
</dbReference>
<evidence type="ECO:0000256" key="1">
    <source>
        <dbReference type="ARBA" id="ARBA00022723"/>
    </source>
</evidence>
<comment type="caution">
    <text evidence="6">The sequence shown here is derived from an EMBL/GenBank/DDBJ whole genome shotgun (WGS) entry which is preliminary data.</text>
</comment>
<gene>
    <name evidence="6" type="ORF">V5F30_10915</name>
</gene>
<evidence type="ECO:0000259" key="4">
    <source>
        <dbReference type="Pfam" id="PF07731"/>
    </source>
</evidence>
<dbReference type="PROSITE" id="PS51318">
    <property type="entry name" value="TAT"/>
    <property type="match status" value="1"/>
</dbReference>
<feature type="domain" description="Plastocyanin-like" evidence="4">
    <location>
        <begin position="391"/>
        <end position="494"/>
    </location>
</feature>
<dbReference type="InterPro" id="IPR011707">
    <property type="entry name" value="Cu-oxidase-like_N"/>
</dbReference>
<dbReference type="EMBL" id="JBAFUR010000002">
    <property type="protein sequence ID" value="MFG1252715.1"/>
    <property type="molecule type" value="Genomic_DNA"/>
</dbReference>
<dbReference type="InterPro" id="IPR011706">
    <property type="entry name" value="Cu-oxidase_C"/>
</dbReference>
<evidence type="ECO:0000259" key="5">
    <source>
        <dbReference type="Pfam" id="PF07732"/>
    </source>
</evidence>
<dbReference type="PROSITE" id="PS00080">
    <property type="entry name" value="MULTICOPPER_OXIDASE2"/>
    <property type="match status" value="1"/>
</dbReference>
<dbReference type="PANTHER" id="PTHR11709:SF2">
    <property type="entry name" value="MULTICOPPER OXIDASE LPR1"/>
    <property type="match status" value="1"/>
</dbReference>
<name>A0ABW6ZFW5_9HYPH</name>
<protein>
    <submittedName>
        <fullName evidence="6">Multicopper oxidase family protein</fullName>
    </submittedName>
</protein>
<proteinExistence type="predicted"/>
<accession>A0ABW6ZFW5</accession>
<keyword evidence="7" id="KW-1185">Reference proteome</keyword>
<dbReference type="Proteomes" id="UP001604043">
    <property type="component" value="Unassembled WGS sequence"/>
</dbReference>
<sequence>MISRRALLAGAAAAGAVGFAPSALGRVPASVDTLPKSAPVRRLALSAAEMEMPLLGPGKPVTKGFCAYNGTPFLTLRAPVGTRLMVDFENRLPDLTTVHWHGVRVPYLSDGVSPITQAPIPAGSTFTYNVPLPDPGFYFFHPHCDETGQVGRGLVGLLVVDDPAEAKLGFDAEHFIVVKDWRLDEKDGRWLEMFTDEGASTAGTFGTVRATNGSIVPPRVEAPAYGDVRLRVIVADSTRTIDFGCETEDAAIIAIDGQALTPLPFSKLPNEIWRMGPAMRIDVHVRMPGPGEEVKVYDYRTAEPYLLTTLVGVDAPGSKPGRKKTAFRPKALPPAKVPLPDVKRASRIDYLVQTAAGPIVSGDPLPPDDPLAKALIASACVGSKTFWAINRNSWGAGADLRLPPPLATLKDGASYVVSITNVTKHVHPMHLHGHVFRVLSSSKKKDIPPYLADTVMTEPNETVEIAFRATSGDWVFHCHILEHMDSGLMGWIRVV</sequence>
<feature type="chain" id="PRO_5046401964" evidence="3">
    <location>
        <begin position="26"/>
        <end position="495"/>
    </location>
</feature>
<feature type="domain" description="Plastocyanin-like" evidence="5">
    <location>
        <begin position="65"/>
        <end position="164"/>
    </location>
</feature>
<keyword evidence="2" id="KW-0560">Oxidoreductase</keyword>
<keyword evidence="1" id="KW-0479">Metal-binding</keyword>
<evidence type="ECO:0000313" key="6">
    <source>
        <dbReference type="EMBL" id="MFG1252715.1"/>
    </source>
</evidence>
<dbReference type="InterPro" id="IPR008972">
    <property type="entry name" value="Cupredoxin"/>
</dbReference>
<dbReference type="InterPro" id="IPR002355">
    <property type="entry name" value="Cu_oxidase_Cu_BS"/>
</dbReference>
<keyword evidence="3" id="KW-0732">Signal</keyword>
<organism evidence="6 7">
    <name type="scientific">Xanthobacter aminoxidans</name>
    <dbReference type="NCBI Taxonomy" id="186280"/>
    <lineage>
        <taxon>Bacteria</taxon>
        <taxon>Pseudomonadati</taxon>
        <taxon>Pseudomonadota</taxon>
        <taxon>Alphaproteobacteria</taxon>
        <taxon>Hyphomicrobiales</taxon>
        <taxon>Xanthobacteraceae</taxon>
        <taxon>Xanthobacter</taxon>
    </lineage>
</organism>
<dbReference type="Pfam" id="PF07731">
    <property type="entry name" value="Cu-oxidase_2"/>
    <property type="match status" value="1"/>
</dbReference>
<evidence type="ECO:0000256" key="3">
    <source>
        <dbReference type="SAM" id="SignalP"/>
    </source>
</evidence>
<dbReference type="InterPro" id="IPR006311">
    <property type="entry name" value="TAT_signal"/>
</dbReference>
<feature type="signal peptide" evidence="3">
    <location>
        <begin position="1"/>
        <end position="25"/>
    </location>
</feature>
<reference evidence="6 7" key="1">
    <citation type="submission" date="2024-02" db="EMBL/GenBank/DDBJ databases">
        <title>Expansion and revision of Xanthobacter and proposal of Roseixanthobacter gen. nov.</title>
        <authorList>
            <person name="Soltysiak M.P.M."/>
            <person name="Jalihal A."/>
            <person name="Ory A."/>
            <person name="Chrisophersen C."/>
            <person name="Lee A.D."/>
            <person name="Boulton J."/>
            <person name="Springer M."/>
        </authorList>
    </citation>
    <scope>NUCLEOTIDE SEQUENCE [LARGE SCALE GENOMIC DNA]</scope>
    <source>
        <strain evidence="6 7">CB5</strain>
    </source>
</reference>
<dbReference type="CDD" id="cd13906">
    <property type="entry name" value="CuRO_3_CumA_like"/>
    <property type="match status" value="1"/>
</dbReference>
<dbReference type="PANTHER" id="PTHR11709">
    <property type="entry name" value="MULTI-COPPER OXIDASE"/>
    <property type="match status" value="1"/>
</dbReference>
<evidence type="ECO:0000313" key="7">
    <source>
        <dbReference type="Proteomes" id="UP001604043"/>
    </source>
</evidence>
<evidence type="ECO:0000256" key="2">
    <source>
        <dbReference type="ARBA" id="ARBA00023002"/>
    </source>
</evidence>
<dbReference type="Pfam" id="PF07732">
    <property type="entry name" value="Cu-oxidase_3"/>
    <property type="match status" value="1"/>
</dbReference>